<protein>
    <recommendedName>
        <fullName evidence="6">MARVEL domain-containing protein</fullName>
    </recommendedName>
</protein>
<keyword evidence="8" id="KW-1185">Reference proteome</keyword>
<comment type="caution">
    <text evidence="7">The sequence shown here is derived from an EMBL/GenBank/DDBJ whole genome shotgun (WGS) entry which is preliminary data.</text>
</comment>
<dbReference type="PANTHER" id="PTHR28165:SF1">
    <property type="entry name" value="NON-CLASSICAL EXPORT PROTEIN 2-RELATED"/>
    <property type="match status" value="1"/>
</dbReference>
<dbReference type="Pfam" id="PF01284">
    <property type="entry name" value="MARVEL"/>
    <property type="match status" value="1"/>
</dbReference>
<dbReference type="AlphaFoldDB" id="A0AAD5Q3T7"/>
<feature type="transmembrane region" description="Helical" evidence="5">
    <location>
        <begin position="129"/>
        <end position="148"/>
    </location>
</feature>
<evidence type="ECO:0000256" key="4">
    <source>
        <dbReference type="ARBA" id="ARBA00023136"/>
    </source>
</evidence>
<feature type="domain" description="MARVEL" evidence="6">
    <location>
        <begin position="12"/>
        <end position="143"/>
    </location>
</feature>
<feature type="transmembrane region" description="Helical" evidence="5">
    <location>
        <begin position="84"/>
        <end position="103"/>
    </location>
</feature>
<proteinExistence type="predicted"/>
<sequence length="191" mass="20493">MTSPRTHQTLRFCGRLKQLLSAVVALATIAGSFRKADDFDLIAASHATNFAMFMAYTAMLYALYIIVCIELLGRVERMTLPVEIALDSTLAALLCIAGIVVSTSDAMTKCEDYGDYVGLRCGSLKAGNVFLFLAMAAFLFTIVVNALAPPVSTNTIPATPVNLEAAPQTVAYVANAKLSPLGEHSQRGYNY</sequence>
<feature type="transmembrane region" description="Helical" evidence="5">
    <location>
        <begin position="50"/>
        <end position="72"/>
    </location>
</feature>
<organism evidence="7 8">
    <name type="scientific">Pythium insidiosum</name>
    <name type="common">Pythiosis disease agent</name>
    <dbReference type="NCBI Taxonomy" id="114742"/>
    <lineage>
        <taxon>Eukaryota</taxon>
        <taxon>Sar</taxon>
        <taxon>Stramenopiles</taxon>
        <taxon>Oomycota</taxon>
        <taxon>Peronosporomycetes</taxon>
        <taxon>Pythiales</taxon>
        <taxon>Pythiaceae</taxon>
        <taxon>Pythium</taxon>
    </lineage>
</organism>
<evidence type="ECO:0000256" key="2">
    <source>
        <dbReference type="ARBA" id="ARBA00022692"/>
    </source>
</evidence>
<name>A0AAD5Q3T7_PYTIN</name>
<evidence type="ECO:0000256" key="5">
    <source>
        <dbReference type="SAM" id="Phobius"/>
    </source>
</evidence>
<dbReference type="PANTHER" id="PTHR28165">
    <property type="entry name" value="NON-CLASSICAL EXPORT PROTEIN 2-RELATED"/>
    <property type="match status" value="1"/>
</dbReference>
<dbReference type="GO" id="GO:0016020">
    <property type="term" value="C:membrane"/>
    <property type="evidence" value="ECO:0007669"/>
    <property type="project" value="UniProtKB-SubCell"/>
</dbReference>
<reference evidence="7" key="1">
    <citation type="submission" date="2021-12" db="EMBL/GenBank/DDBJ databases">
        <title>Prjna785345.</title>
        <authorList>
            <person name="Rujirawat T."/>
            <person name="Krajaejun T."/>
        </authorList>
    </citation>
    <scope>NUCLEOTIDE SEQUENCE</scope>
    <source>
        <strain evidence="7">Pi057C3</strain>
    </source>
</reference>
<gene>
    <name evidence="7" type="ORF">P43SY_002899</name>
</gene>
<evidence type="ECO:0000313" key="8">
    <source>
        <dbReference type="Proteomes" id="UP001209570"/>
    </source>
</evidence>
<keyword evidence="3 5" id="KW-1133">Transmembrane helix</keyword>
<keyword evidence="4 5" id="KW-0472">Membrane</keyword>
<dbReference type="InterPro" id="IPR008253">
    <property type="entry name" value="Marvel"/>
</dbReference>
<comment type="subcellular location">
    <subcellularLocation>
        <location evidence="1">Membrane</location>
        <topology evidence="1">Multi-pass membrane protein</topology>
    </subcellularLocation>
</comment>
<dbReference type="InterPro" id="IPR052649">
    <property type="entry name" value="NCE102-like"/>
</dbReference>
<dbReference type="EMBL" id="JAKCXM010000679">
    <property type="protein sequence ID" value="KAJ0392256.1"/>
    <property type="molecule type" value="Genomic_DNA"/>
</dbReference>
<dbReference type="Proteomes" id="UP001209570">
    <property type="component" value="Unassembled WGS sequence"/>
</dbReference>
<evidence type="ECO:0000313" key="7">
    <source>
        <dbReference type="EMBL" id="KAJ0392256.1"/>
    </source>
</evidence>
<keyword evidence="2 5" id="KW-0812">Transmembrane</keyword>
<evidence type="ECO:0000256" key="3">
    <source>
        <dbReference type="ARBA" id="ARBA00022989"/>
    </source>
</evidence>
<accession>A0AAD5Q3T7</accession>
<evidence type="ECO:0000259" key="6">
    <source>
        <dbReference type="Pfam" id="PF01284"/>
    </source>
</evidence>
<evidence type="ECO:0000256" key="1">
    <source>
        <dbReference type="ARBA" id="ARBA00004141"/>
    </source>
</evidence>